<dbReference type="Gene3D" id="3.40.190.290">
    <property type="match status" value="1"/>
</dbReference>
<comment type="similarity">
    <text evidence="1">Belongs to the LysR transcriptional regulatory family.</text>
</comment>
<dbReference type="Gene3D" id="1.10.10.10">
    <property type="entry name" value="Winged helix-like DNA-binding domain superfamily/Winged helix DNA-binding domain"/>
    <property type="match status" value="1"/>
</dbReference>
<keyword evidence="2" id="KW-0805">Transcription regulation</keyword>
<evidence type="ECO:0000256" key="4">
    <source>
        <dbReference type="ARBA" id="ARBA00023163"/>
    </source>
</evidence>
<dbReference type="PROSITE" id="PS50931">
    <property type="entry name" value="HTH_LYSR"/>
    <property type="match status" value="1"/>
</dbReference>
<protein>
    <submittedName>
        <fullName evidence="6">LysR family transcriptional regulator</fullName>
    </submittedName>
</protein>
<dbReference type="PANTHER" id="PTHR30537:SF31">
    <property type="entry name" value="TRANSCRIPTIONAL REGULATOR, LYSR FAMILY"/>
    <property type="match status" value="1"/>
</dbReference>
<dbReference type="AlphaFoldDB" id="A0A2I8F0U2"/>
<dbReference type="InterPro" id="IPR058163">
    <property type="entry name" value="LysR-type_TF_proteobact-type"/>
</dbReference>
<evidence type="ECO:0000313" key="6">
    <source>
        <dbReference type="EMBL" id="AUT65486.1"/>
    </source>
</evidence>
<dbReference type="SUPFAM" id="SSF46785">
    <property type="entry name" value="Winged helix' DNA-binding domain"/>
    <property type="match status" value="1"/>
</dbReference>
<dbReference type="InterPro" id="IPR036388">
    <property type="entry name" value="WH-like_DNA-bd_sf"/>
</dbReference>
<dbReference type="GO" id="GO:0003700">
    <property type="term" value="F:DNA-binding transcription factor activity"/>
    <property type="evidence" value="ECO:0007669"/>
    <property type="project" value="InterPro"/>
</dbReference>
<dbReference type="Pfam" id="PF00126">
    <property type="entry name" value="HTH_1"/>
    <property type="match status" value="1"/>
</dbReference>
<dbReference type="KEGG" id="pter:C2L65_38815"/>
<dbReference type="GO" id="GO:0006351">
    <property type="term" value="P:DNA-templated transcription"/>
    <property type="evidence" value="ECO:0007669"/>
    <property type="project" value="TreeGrafter"/>
</dbReference>
<sequence length="313" mass="35152">MGGYARRDRLRWTGICRPMIELLDIRVFSKLSELTSFSAVSRVLDMPKSSVSRSLARLEEHLGVALVIRSNRKLELTETGLSFAESARKILSEVEDAEEKVGQIRLTPRGLLRVSSPVTPGQFMIAPLIPDYLAAYPEVQVSLALTSNRIAPLADEVDVVIRTGVLEDSRLIARKLGCARLMLVSTPAYLRKHGTPQSPADLSSHVLLDIADGPSEWPLRRGDELVSIPVCPRFFANDTSTIRTVLLAGSGLAWLPDYLCREDLAEGRFMHVMPDWERGQRDIHAVFPRHRTLTPKVRSFIDFLAERFNRFNH</sequence>
<dbReference type="Proteomes" id="UP000243502">
    <property type="component" value="Chromosome 3"/>
</dbReference>
<evidence type="ECO:0000256" key="2">
    <source>
        <dbReference type="ARBA" id="ARBA00023015"/>
    </source>
</evidence>
<evidence type="ECO:0000256" key="3">
    <source>
        <dbReference type="ARBA" id="ARBA00023125"/>
    </source>
</evidence>
<name>A0A2I8F0U2_9BURK</name>
<dbReference type="EMBL" id="CP026113">
    <property type="protein sequence ID" value="AUT65486.1"/>
    <property type="molecule type" value="Genomic_DNA"/>
</dbReference>
<proteinExistence type="inferred from homology"/>
<dbReference type="InterPro" id="IPR000847">
    <property type="entry name" value="LysR_HTH_N"/>
</dbReference>
<dbReference type="GO" id="GO:0043565">
    <property type="term" value="F:sequence-specific DNA binding"/>
    <property type="evidence" value="ECO:0007669"/>
    <property type="project" value="TreeGrafter"/>
</dbReference>
<evidence type="ECO:0000259" key="5">
    <source>
        <dbReference type="PROSITE" id="PS50931"/>
    </source>
</evidence>
<gene>
    <name evidence="6" type="ORF">C2L65_38815</name>
</gene>
<dbReference type="InterPro" id="IPR036390">
    <property type="entry name" value="WH_DNA-bd_sf"/>
</dbReference>
<dbReference type="Pfam" id="PF03466">
    <property type="entry name" value="LysR_substrate"/>
    <property type="match status" value="1"/>
</dbReference>
<accession>A0A2I8F0U2</accession>
<evidence type="ECO:0000256" key="1">
    <source>
        <dbReference type="ARBA" id="ARBA00009437"/>
    </source>
</evidence>
<dbReference type="FunFam" id="1.10.10.10:FF:000001">
    <property type="entry name" value="LysR family transcriptional regulator"/>
    <property type="match status" value="1"/>
</dbReference>
<dbReference type="InterPro" id="IPR005119">
    <property type="entry name" value="LysR_subst-bd"/>
</dbReference>
<dbReference type="CDD" id="cd08422">
    <property type="entry name" value="PBP2_CrgA_like"/>
    <property type="match status" value="1"/>
</dbReference>
<evidence type="ECO:0000313" key="7">
    <source>
        <dbReference type="Proteomes" id="UP000243502"/>
    </source>
</evidence>
<keyword evidence="4" id="KW-0804">Transcription</keyword>
<dbReference type="SUPFAM" id="SSF53850">
    <property type="entry name" value="Periplasmic binding protein-like II"/>
    <property type="match status" value="1"/>
</dbReference>
<organism evidence="6 7">
    <name type="scientific">Paraburkholderia terrae</name>
    <dbReference type="NCBI Taxonomy" id="311230"/>
    <lineage>
        <taxon>Bacteria</taxon>
        <taxon>Pseudomonadati</taxon>
        <taxon>Pseudomonadota</taxon>
        <taxon>Betaproteobacteria</taxon>
        <taxon>Burkholderiales</taxon>
        <taxon>Burkholderiaceae</taxon>
        <taxon>Paraburkholderia</taxon>
    </lineage>
</organism>
<keyword evidence="3" id="KW-0238">DNA-binding</keyword>
<reference evidence="6 7" key="1">
    <citation type="submission" date="2018-01" db="EMBL/GenBank/DDBJ databases">
        <title>Species boundaries and ecological features among Paraburkholderia terrae DSMZ17804T, P. hospita DSMZ17164T and P. caribensis DSMZ13236T.</title>
        <authorList>
            <person name="Pratama A.A."/>
        </authorList>
    </citation>
    <scope>NUCLEOTIDE SEQUENCE [LARGE SCALE GENOMIC DNA]</scope>
    <source>
        <strain evidence="6 7">DSM 17804</strain>
    </source>
</reference>
<feature type="domain" description="HTH lysR-type" evidence="5">
    <location>
        <begin position="20"/>
        <end position="77"/>
    </location>
</feature>
<dbReference type="PANTHER" id="PTHR30537">
    <property type="entry name" value="HTH-TYPE TRANSCRIPTIONAL REGULATOR"/>
    <property type="match status" value="1"/>
</dbReference>